<comment type="caution">
    <text evidence="3">The sequence shown here is derived from an EMBL/GenBank/DDBJ whole genome shotgun (WGS) entry which is preliminary data.</text>
</comment>
<evidence type="ECO:0000256" key="2">
    <source>
        <dbReference type="SAM" id="SignalP"/>
    </source>
</evidence>
<accession>A0ABW4CDA7</accession>
<proteinExistence type="predicted"/>
<feature type="chain" id="PRO_5046204395" description="Lipoprotein" evidence="2">
    <location>
        <begin position="19"/>
        <end position="215"/>
    </location>
</feature>
<organism evidence="3 4">
    <name type="scientific">Lacticaseibacillus mingshuiensis</name>
    <dbReference type="NCBI Taxonomy" id="2799574"/>
    <lineage>
        <taxon>Bacteria</taxon>
        <taxon>Bacillati</taxon>
        <taxon>Bacillota</taxon>
        <taxon>Bacilli</taxon>
        <taxon>Lactobacillales</taxon>
        <taxon>Lactobacillaceae</taxon>
        <taxon>Lacticaseibacillus</taxon>
    </lineage>
</organism>
<keyword evidence="2" id="KW-0732">Signal</keyword>
<gene>
    <name evidence="3" type="ORF">ACFQ4P_00740</name>
</gene>
<sequence>MKKGIAAGVLLVTLGLLGACSQQQPASDTSSKASSSKVSSIKKKTAASSETADSSSESSTAASQLKPGQFSYHLANTAQASDGPQFKTLAVQQDGAVVTSLKPAGAALDLALQLELTQAMFSEGHQKLAVTITGVDAKGQAIADATLASNTLSIEDEDRGDYKLQLPVKLQTEALAKAGVSGLSIDLTLLVESMKDGKDLKHPLAVIKVPLTAEN</sequence>
<evidence type="ECO:0000313" key="3">
    <source>
        <dbReference type="EMBL" id="MFD1428772.1"/>
    </source>
</evidence>
<dbReference type="EMBL" id="JBHTOC010000001">
    <property type="protein sequence ID" value="MFD1428772.1"/>
    <property type="molecule type" value="Genomic_DNA"/>
</dbReference>
<evidence type="ECO:0000256" key="1">
    <source>
        <dbReference type="SAM" id="MobiDB-lite"/>
    </source>
</evidence>
<feature type="compositionally biased region" description="Low complexity" evidence="1">
    <location>
        <begin position="46"/>
        <end position="62"/>
    </location>
</feature>
<evidence type="ECO:0000313" key="4">
    <source>
        <dbReference type="Proteomes" id="UP001597196"/>
    </source>
</evidence>
<feature type="compositionally biased region" description="Low complexity" evidence="1">
    <location>
        <begin position="26"/>
        <end position="39"/>
    </location>
</feature>
<feature type="signal peptide" evidence="2">
    <location>
        <begin position="1"/>
        <end position="18"/>
    </location>
</feature>
<evidence type="ECO:0008006" key="5">
    <source>
        <dbReference type="Google" id="ProtNLM"/>
    </source>
</evidence>
<feature type="region of interest" description="Disordered" evidence="1">
    <location>
        <begin position="22"/>
        <end position="62"/>
    </location>
</feature>
<name>A0ABW4CDA7_9LACO</name>
<reference evidence="4" key="1">
    <citation type="journal article" date="2019" name="Int. J. Syst. Evol. Microbiol.">
        <title>The Global Catalogue of Microorganisms (GCM) 10K type strain sequencing project: providing services to taxonomists for standard genome sequencing and annotation.</title>
        <authorList>
            <consortium name="The Broad Institute Genomics Platform"/>
            <consortium name="The Broad Institute Genome Sequencing Center for Infectious Disease"/>
            <person name="Wu L."/>
            <person name="Ma J."/>
        </authorList>
    </citation>
    <scope>NUCLEOTIDE SEQUENCE [LARGE SCALE GENOMIC DNA]</scope>
    <source>
        <strain evidence="4">CCM 8980</strain>
    </source>
</reference>
<dbReference type="PROSITE" id="PS51257">
    <property type="entry name" value="PROKAR_LIPOPROTEIN"/>
    <property type="match status" value="1"/>
</dbReference>
<protein>
    <recommendedName>
        <fullName evidence="5">Lipoprotein</fullName>
    </recommendedName>
</protein>
<keyword evidence="4" id="KW-1185">Reference proteome</keyword>
<dbReference type="Proteomes" id="UP001597196">
    <property type="component" value="Unassembled WGS sequence"/>
</dbReference>
<dbReference type="RefSeq" id="WP_203625784.1">
    <property type="nucleotide sequence ID" value="NZ_BOLQ01000001.1"/>
</dbReference>